<evidence type="ECO:0000313" key="3">
    <source>
        <dbReference type="Proteomes" id="UP000251891"/>
    </source>
</evidence>
<gene>
    <name evidence="2" type="ORF">DPM19_23710</name>
</gene>
<dbReference type="AlphaFoldDB" id="A0A365H0K2"/>
<keyword evidence="3" id="KW-1185">Reference proteome</keyword>
<protein>
    <submittedName>
        <fullName evidence="2">DUF397 domain-containing protein</fullName>
    </submittedName>
</protein>
<accession>A0A365H0K2</accession>
<feature type="domain" description="DUF397" evidence="1">
    <location>
        <begin position="3"/>
        <end position="57"/>
    </location>
</feature>
<reference evidence="2 3" key="1">
    <citation type="submission" date="2018-06" db="EMBL/GenBank/DDBJ databases">
        <title>Actinomadura craniellae sp. nov. isolated from marine sponge Craniella sp.</title>
        <authorList>
            <person name="Li L."/>
            <person name="Xu Q.H."/>
            <person name="Lin H.W."/>
            <person name="Lu Y.H."/>
        </authorList>
    </citation>
    <scope>NUCLEOTIDE SEQUENCE [LARGE SCALE GENOMIC DNA]</scope>
    <source>
        <strain evidence="2 3">LHW63021</strain>
    </source>
</reference>
<dbReference type="Pfam" id="PF04149">
    <property type="entry name" value="DUF397"/>
    <property type="match status" value="1"/>
</dbReference>
<dbReference type="InterPro" id="IPR007278">
    <property type="entry name" value="DUF397"/>
</dbReference>
<evidence type="ECO:0000259" key="1">
    <source>
        <dbReference type="Pfam" id="PF04149"/>
    </source>
</evidence>
<dbReference type="EMBL" id="QLYX01000012">
    <property type="protein sequence ID" value="RAY12609.1"/>
    <property type="molecule type" value="Genomic_DNA"/>
</dbReference>
<name>A0A365H0K2_9ACTN</name>
<proteinExistence type="predicted"/>
<evidence type="ECO:0000313" key="2">
    <source>
        <dbReference type="EMBL" id="RAY12609.1"/>
    </source>
</evidence>
<dbReference type="RefSeq" id="WP_111870216.1">
    <property type="nucleotide sequence ID" value="NZ_QLYX01000012.1"/>
</dbReference>
<comment type="caution">
    <text evidence="2">The sequence shown here is derived from an EMBL/GenBank/DDBJ whole genome shotgun (WGS) entry which is preliminary data.</text>
</comment>
<dbReference type="Proteomes" id="UP000251891">
    <property type="component" value="Unassembled WGS sequence"/>
</dbReference>
<dbReference type="OrthoDB" id="3481589at2"/>
<sequence>MTVQWRKSSHSGGADDQHCVEVGRLVRGVGVRDSKNPSGGHLTLTATQFSALLDQIKHTSPAP</sequence>
<organism evidence="2 3">
    <name type="scientific">Actinomadura craniellae</name>
    <dbReference type="NCBI Taxonomy" id="2231787"/>
    <lineage>
        <taxon>Bacteria</taxon>
        <taxon>Bacillati</taxon>
        <taxon>Actinomycetota</taxon>
        <taxon>Actinomycetes</taxon>
        <taxon>Streptosporangiales</taxon>
        <taxon>Thermomonosporaceae</taxon>
        <taxon>Actinomadura</taxon>
    </lineage>
</organism>